<dbReference type="InterPro" id="IPR050546">
    <property type="entry name" value="Glycosyl_Hydrlase_16"/>
</dbReference>
<feature type="domain" description="GH16" evidence="3">
    <location>
        <begin position="33"/>
        <end position="291"/>
    </location>
</feature>
<feature type="chain" id="PRO_5035432052" evidence="2">
    <location>
        <begin position="19"/>
        <end position="465"/>
    </location>
</feature>
<dbReference type="EMBL" id="JAGPXF010000004">
    <property type="protein sequence ID" value="KAH7245199.1"/>
    <property type="molecule type" value="Genomic_DNA"/>
</dbReference>
<feature type="compositionally biased region" description="Gly residues" evidence="1">
    <location>
        <begin position="402"/>
        <end position="411"/>
    </location>
</feature>
<dbReference type="PROSITE" id="PS51762">
    <property type="entry name" value="GH16_2"/>
    <property type="match status" value="1"/>
</dbReference>
<keyword evidence="2" id="KW-0732">Signal</keyword>
<evidence type="ECO:0000259" key="3">
    <source>
        <dbReference type="PROSITE" id="PS51762"/>
    </source>
</evidence>
<organism evidence="4 5">
    <name type="scientific">Fusarium tricinctum</name>
    <dbReference type="NCBI Taxonomy" id="61284"/>
    <lineage>
        <taxon>Eukaryota</taxon>
        <taxon>Fungi</taxon>
        <taxon>Dikarya</taxon>
        <taxon>Ascomycota</taxon>
        <taxon>Pezizomycotina</taxon>
        <taxon>Sordariomycetes</taxon>
        <taxon>Hypocreomycetidae</taxon>
        <taxon>Hypocreales</taxon>
        <taxon>Nectriaceae</taxon>
        <taxon>Fusarium</taxon>
        <taxon>Fusarium tricinctum species complex</taxon>
    </lineage>
</organism>
<dbReference type="GO" id="GO:0004553">
    <property type="term" value="F:hydrolase activity, hydrolyzing O-glycosyl compounds"/>
    <property type="evidence" value="ECO:0007669"/>
    <property type="project" value="InterPro"/>
</dbReference>
<evidence type="ECO:0000256" key="2">
    <source>
        <dbReference type="SAM" id="SignalP"/>
    </source>
</evidence>
<dbReference type="InterPro" id="IPR000757">
    <property type="entry name" value="Beta-glucanase-like"/>
</dbReference>
<accession>A0A8K0RZQ4</accession>
<feature type="region of interest" description="Disordered" evidence="1">
    <location>
        <begin position="289"/>
        <end position="443"/>
    </location>
</feature>
<name>A0A8K0RZQ4_9HYPO</name>
<proteinExistence type="predicted"/>
<feature type="signal peptide" evidence="2">
    <location>
        <begin position="1"/>
        <end position="18"/>
    </location>
</feature>
<evidence type="ECO:0000313" key="5">
    <source>
        <dbReference type="Proteomes" id="UP000813427"/>
    </source>
</evidence>
<feature type="compositionally biased region" description="Low complexity" evidence="1">
    <location>
        <begin position="432"/>
        <end position="443"/>
    </location>
</feature>
<dbReference type="SUPFAM" id="SSF49899">
    <property type="entry name" value="Concanavalin A-like lectins/glucanases"/>
    <property type="match status" value="1"/>
</dbReference>
<dbReference type="Proteomes" id="UP000813427">
    <property type="component" value="Unassembled WGS sequence"/>
</dbReference>
<dbReference type="AlphaFoldDB" id="A0A8K0RZQ4"/>
<protein>
    <submittedName>
        <fullName evidence="4">Concanavalin A-like lectin/glucanase domain-containing protein</fullName>
    </submittedName>
</protein>
<evidence type="ECO:0000313" key="4">
    <source>
        <dbReference type="EMBL" id="KAH7245199.1"/>
    </source>
</evidence>
<dbReference type="OrthoDB" id="192832at2759"/>
<keyword evidence="5" id="KW-1185">Reference proteome</keyword>
<feature type="compositionally biased region" description="Pro residues" evidence="1">
    <location>
        <begin position="317"/>
        <end position="355"/>
    </location>
</feature>
<dbReference type="PANTHER" id="PTHR10963:SF60">
    <property type="entry name" value="GRAM-NEGATIVE BACTERIA-BINDING PROTEIN 1-RELATED"/>
    <property type="match status" value="1"/>
</dbReference>
<gene>
    <name evidence="4" type="ORF">BKA59DRAFT_544534</name>
</gene>
<dbReference type="GO" id="GO:0005975">
    <property type="term" value="P:carbohydrate metabolic process"/>
    <property type="evidence" value="ECO:0007669"/>
    <property type="project" value="InterPro"/>
</dbReference>
<dbReference type="PANTHER" id="PTHR10963">
    <property type="entry name" value="GLYCOSYL HYDROLASE-RELATED"/>
    <property type="match status" value="1"/>
</dbReference>
<reference evidence="4" key="1">
    <citation type="journal article" date="2021" name="Nat. Commun.">
        <title>Genetic determinants of endophytism in the Arabidopsis root mycobiome.</title>
        <authorList>
            <person name="Mesny F."/>
            <person name="Miyauchi S."/>
            <person name="Thiergart T."/>
            <person name="Pickel B."/>
            <person name="Atanasova L."/>
            <person name="Karlsson M."/>
            <person name="Huettel B."/>
            <person name="Barry K.W."/>
            <person name="Haridas S."/>
            <person name="Chen C."/>
            <person name="Bauer D."/>
            <person name="Andreopoulos W."/>
            <person name="Pangilinan J."/>
            <person name="LaButti K."/>
            <person name="Riley R."/>
            <person name="Lipzen A."/>
            <person name="Clum A."/>
            <person name="Drula E."/>
            <person name="Henrissat B."/>
            <person name="Kohler A."/>
            <person name="Grigoriev I.V."/>
            <person name="Martin F.M."/>
            <person name="Hacquard S."/>
        </authorList>
    </citation>
    <scope>NUCLEOTIDE SEQUENCE</scope>
    <source>
        <strain evidence="4">MPI-SDFR-AT-0068</strain>
    </source>
</reference>
<dbReference type="InterPro" id="IPR013320">
    <property type="entry name" value="ConA-like_dom_sf"/>
</dbReference>
<comment type="caution">
    <text evidence="4">The sequence shown here is derived from an EMBL/GenBank/DDBJ whole genome shotgun (WGS) entry which is preliminary data.</text>
</comment>
<dbReference type="Pfam" id="PF26113">
    <property type="entry name" value="GH16_XgeA"/>
    <property type="match status" value="1"/>
</dbReference>
<evidence type="ECO:0000256" key="1">
    <source>
        <dbReference type="SAM" id="MobiDB-lite"/>
    </source>
</evidence>
<dbReference type="CDD" id="cd02182">
    <property type="entry name" value="GH16_Strep_laminarinase_like"/>
    <property type="match status" value="1"/>
</dbReference>
<sequence length="465" mass="50271">MLPKSVALVLPLLVTVLAKKTPSYDGYDLIWEDTFDGKSGSSPDTNKWNLMDWYKNLNGDFQTYTSSTYNLQLSGKGTVRIIPWRETTAVRGWTSGRMESKYVFTPTPGAITVVEARLKLGDSPPENKQGIWPAFWLLGDSHRNGGPIWPACGEIDIMEIFSGEQVGYGAIHCDKNPGGICNENTGISGSIGLPDGGKGWHTWRAVIDRTKPTWVQESVTIYLDGIQFHKVTGARINNEAVWKSIAANKVHFILNVAVGGDRPKDPNDWTHDGMGAGMEVEYVAHYETTGSPGFEPYGDNPQSTPEYAPEYQSQPAPKAPHNPYPPQEPSPYYPAPEPYGEPAYHPPPHPAPAPQEPYRAPEPYVNPVPEAHNHHIPNPPASPDGSYCPAPAAHDPHHGTYGRPGGWGPGSGGPPCPPGHVGRSGPAKPPASSSSTTSNSHMSCGGSWWCNWSSSSSSSSSEHAP</sequence>
<dbReference type="Gene3D" id="2.60.120.200">
    <property type="match status" value="1"/>
</dbReference>